<dbReference type="SUPFAM" id="SSF53067">
    <property type="entry name" value="Actin-like ATPase domain"/>
    <property type="match status" value="2"/>
</dbReference>
<proteinExistence type="predicted"/>
<protein>
    <submittedName>
        <fullName evidence="2">ParM/StbA family protein</fullName>
    </submittedName>
</protein>
<name>A0ABZ3EAM2_9GAMM</name>
<keyword evidence="2" id="KW-0614">Plasmid</keyword>
<feature type="domain" description="Actin-like protein N-terminal" evidence="1">
    <location>
        <begin position="5"/>
        <end position="153"/>
    </location>
</feature>
<dbReference type="Pfam" id="PF17989">
    <property type="entry name" value="ALP_N"/>
    <property type="match status" value="1"/>
</dbReference>
<dbReference type="RefSeq" id="WP_342632797.1">
    <property type="nucleotide sequence ID" value="NZ_CP152382.1"/>
</dbReference>
<dbReference type="InterPro" id="IPR043129">
    <property type="entry name" value="ATPase_NBD"/>
</dbReference>
<accession>A0ABZ3EAM2</accession>
<evidence type="ECO:0000313" key="2">
    <source>
        <dbReference type="EMBL" id="XAF56249.1"/>
    </source>
</evidence>
<reference evidence="2 3" key="1">
    <citation type="submission" date="2024-04" db="EMBL/GenBank/DDBJ databases">
        <title>Marinobacter sp. SBY-1.</title>
        <authorList>
            <person name="Pan C."/>
        </authorList>
    </citation>
    <scope>NUCLEOTIDE SEQUENCE [LARGE SCALE GENOMIC DNA]</scope>
    <source>
        <strain evidence="2 3">SBY-1</strain>
        <plasmid evidence="2 3">unnamed2</plasmid>
    </source>
</reference>
<evidence type="ECO:0000313" key="3">
    <source>
        <dbReference type="Proteomes" id="UP001445268"/>
    </source>
</evidence>
<organism evidence="2 3">
    <name type="scientific">Marinobacter alkaliphilus</name>
    <dbReference type="NCBI Taxonomy" id="254719"/>
    <lineage>
        <taxon>Bacteria</taxon>
        <taxon>Pseudomonadati</taxon>
        <taxon>Pseudomonadota</taxon>
        <taxon>Gammaproteobacteria</taxon>
        <taxon>Pseudomonadales</taxon>
        <taxon>Marinobacteraceae</taxon>
        <taxon>Marinobacter</taxon>
    </lineage>
</organism>
<dbReference type="EMBL" id="CP152382">
    <property type="protein sequence ID" value="XAF56249.1"/>
    <property type="molecule type" value="Genomic_DNA"/>
</dbReference>
<geneLocation type="plasmid" evidence="2 3">
    <name>unnamed2</name>
</geneLocation>
<evidence type="ECO:0000259" key="1">
    <source>
        <dbReference type="Pfam" id="PF17989"/>
    </source>
</evidence>
<keyword evidence="3" id="KW-1185">Reference proteome</keyword>
<gene>
    <name evidence="2" type="ORF">AAGT77_20220</name>
</gene>
<dbReference type="Gene3D" id="3.30.420.40">
    <property type="match status" value="2"/>
</dbReference>
<sequence length="327" mass="35459">MFILGMDIGYSNLKLAFGESGRKPETALFPAGAAPEDYVSKSILASHSKGGFEVKVGGETYVAGIDQSSIDGWTRVLSSEYPFSDDYKALFHAALMVTEKSEIDMLVTGLPVEQSVSDEFKAKLIDHLTGQHEISEGRFVTVKRVKVIPQPVGAFIDYLMTVDDPRIVQASRVLVIDPGFFSVDWCAIDKGNFDKSSSDSSQDAMSVLLEEAGRLLTADTGRPFDLATLEDAARGDRLVPVFGEMKDLNLYLDLAAGNVSENVMKAVRQKMRRSKIQGADFILLAGGGAEHYKDAASKIMEGSKVVTGEEPVLANARGFFQLGKGNQ</sequence>
<dbReference type="Proteomes" id="UP001445268">
    <property type="component" value="Plasmid unnamed2"/>
</dbReference>
<dbReference type="InterPro" id="IPR040607">
    <property type="entry name" value="ALP_N"/>
</dbReference>